<comment type="caution">
    <text evidence="2">The sequence shown here is derived from an EMBL/GenBank/DDBJ whole genome shotgun (WGS) entry which is preliminary data.</text>
</comment>
<protein>
    <submittedName>
        <fullName evidence="2">Uncharacterized protein</fullName>
    </submittedName>
</protein>
<dbReference type="AlphaFoldDB" id="A0A3M7T9B8"/>
<evidence type="ECO:0000313" key="2">
    <source>
        <dbReference type="EMBL" id="RNA44579.1"/>
    </source>
</evidence>
<feature type="transmembrane region" description="Helical" evidence="1">
    <location>
        <begin position="118"/>
        <end position="136"/>
    </location>
</feature>
<sequence>MKTDYENFSKICQLELNFSNRNSTRGLTNELGGKKTFSLNQISLYQNSYTKRWQRIILKSKFKIKQKAIQNIIASNILSFWPSIVEIVDGLTSYSFARSFVFLPFLCDLIILIKTFRFFVSFLPESISFVFILIRYNSNFKKIKVMINEAVGLFSISEFIDKDLLIISFDDVSIPKISLFSSES</sequence>
<name>A0A3M7T9B8_BRAPC</name>
<accession>A0A3M7T9B8</accession>
<evidence type="ECO:0000256" key="1">
    <source>
        <dbReference type="SAM" id="Phobius"/>
    </source>
</evidence>
<dbReference type="Proteomes" id="UP000276133">
    <property type="component" value="Unassembled WGS sequence"/>
</dbReference>
<keyword evidence="1" id="KW-1133">Transmembrane helix</keyword>
<reference evidence="2 3" key="1">
    <citation type="journal article" date="2018" name="Sci. Rep.">
        <title>Genomic signatures of local adaptation to the degree of environmental predictability in rotifers.</title>
        <authorList>
            <person name="Franch-Gras L."/>
            <person name="Hahn C."/>
            <person name="Garcia-Roger E.M."/>
            <person name="Carmona M.J."/>
            <person name="Serra M."/>
            <person name="Gomez A."/>
        </authorList>
    </citation>
    <scope>NUCLEOTIDE SEQUENCE [LARGE SCALE GENOMIC DNA]</scope>
    <source>
        <strain evidence="2">HYR1</strain>
    </source>
</reference>
<keyword evidence="1" id="KW-0812">Transmembrane</keyword>
<dbReference type="EMBL" id="REGN01000083">
    <property type="protein sequence ID" value="RNA44579.1"/>
    <property type="molecule type" value="Genomic_DNA"/>
</dbReference>
<gene>
    <name evidence="2" type="ORF">BpHYR1_001332</name>
</gene>
<evidence type="ECO:0000313" key="3">
    <source>
        <dbReference type="Proteomes" id="UP000276133"/>
    </source>
</evidence>
<organism evidence="2 3">
    <name type="scientific">Brachionus plicatilis</name>
    <name type="common">Marine rotifer</name>
    <name type="synonym">Brachionus muelleri</name>
    <dbReference type="NCBI Taxonomy" id="10195"/>
    <lineage>
        <taxon>Eukaryota</taxon>
        <taxon>Metazoa</taxon>
        <taxon>Spiralia</taxon>
        <taxon>Gnathifera</taxon>
        <taxon>Rotifera</taxon>
        <taxon>Eurotatoria</taxon>
        <taxon>Monogononta</taxon>
        <taxon>Pseudotrocha</taxon>
        <taxon>Ploima</taxon>
        <taxon>Brachionidae</taxon>
        <taxon>Brachionus</taxon>
    </lineage>
</organism>
<feature type="transmembrane region" description="Helical" evidence="1">
    <location>
        <begin position="68"/>
        <end position="85"/>
    </location>
</feature>
<keyword evidence="1" id="KW-0472">Membrane</keyword>
<proteinExistence type="predicted"/>
<keyword evidence="3" id="KW-1185">Reference proteome</keyword>